<accession>A0A232F2L5</accession>
<protein>
    <recommendedName>
        <fullName evidence="4">EGF-like domain-containing protein</fullName>
    </recommendedName>
</protein>
<name>A0A232F2L5_9HYME</name>
<feature type="transmembrane region" description="Helical" evidence="3">
    <location>
        <begin position="677"/>
        <end position="701"/>
    </location>
</feature>
<keyword evidence="1" id="KW-0245">EGF-like domain</keyword>
<evidence type="ECO:0000256" key="2">
    <source>
        <dbReference type="ARBA" id="ARBA00022737"/>
    </source>
</evidence>
<evidence type="ECO:0000256" key="1">
    <source>
        <dbReference type="ARBA" id="ARBA00022536"/>
    </source>
</evidence>
<feature type="transmembrane region" description="Helical" evidence="3">
    <location>
        <begin position="36"/>
        <end position="61"/>
    </location>
</feature>
<dbReference type="PANTHER" id="PTHR46513">
    <property type="entry name" value="VITELLOGENIN RECEPTOR-LIKE PROTEIN-RELATED-RELATED"/>
    <property type="match status" value="1"/>
</dbReference>
<dbReference type="STRING" id="543379.A0A232F2L5"/>
<dbReference type="Gene3D" id="2.120.10.30">
    <property type="entry name" value="TolB, C-terminal domain"/>
    <property type="match status" value="1"/>
</dbReference>
<evidence type="ECO:0000259" key="4">
    <source>
        <dbReference type="SMART" id="SM00181"/>
    </source>
</evidence>
<dbReference type="GO" id="GO:0042813">
    <property type="term" value="F:Wnt receptor activity"/>
    <property type="evidence" value="ECO:0007669"/>
    <property type="project" value="TreeGrafter"/>
</dbReference>
<dbReference type="InterPro" id="IPR011042">
    <property type="entry name" value="6-blade_b-propeller_TolB-like"/>
</dbReference>
<dbReference type="InterPro" id="IPR000742">
    <property type="entry name" value="EGF"/>
</dbReference>
<dbReference type="SMART" id="SM00181">
    <property type="entry name" value="EGF"/>
    <property type="match status" value="1"/>
</dbReference>
<dbReference type="EMBL" id="NNAY01001222">
    <property type="protein sequence ID" value="OXU24693.1"/>
    <property type="molecule type" value="Genomic_DNA"/>
</dbReference>
<feature type="domain" description="EGF-like" evidence="4">
    <location>
        <begin position="330"/>
        <end position="367"/>
    </location>
</feature>
<dbReference type="GO" id="GO:0060070">
    <property type="term" value="P:canonical Wnt signaling pathway"/>
    <property type="evidence" value="ECO:0007669"/>
    <property type="project" value="TreeGrafter"/>
</dbReference>
<keyword evidence="6" id="KW-1185">Reference proteome</keyword>
<evidence type="ECO:0000313" key="5">
    <source>
        <dbReference type="EMBL" id="OXU24693.1"/>
    </source>
</evidence>
<dbReference type="Gene3D" id="2.10.25.10">
    <property type="entry name" value="Laminin"/>
    <property type="match status" value="1"/>
</dbReference>
<dbReference type="PANTHER" id="PTHR46513:SF13">
    <property type="entry name" value="EGF-LIKE DOMAIN-CONTAINING PROTEIN"/>
    <property type="match status" value="1"/>
</dbReference>
<keyword evidence="3" id="KW-1133">Transmembrane helix</keyword>
<keyword evidence="2" id="KW-0677">Repeat</keyword>
<keyword evidence="3" id="KW-0812">Transmembrane</keyword>
<comment type="caution">
    <text evidence="5">The sequence shown here is derived from an EMBL/GenBank/DDBJ whole genome shotgun (WGS) entry which is preliminary data.</text>
</comment>
<sequence length="702" mass="79500">MSDTMLDDNIQLDPIVDVDDQTKRSTSTSPRSRRKVCIYALFASVLVALIGLNIKFILLLISKNANDQNVDIWRSLVISDGKNLYALETDSETPSLLQASKNGIAAFDVYSNETVLWNEWQSSTIQSVSKSYRSIEGTEIWRMQAIAFDQANKLFYIIDKSAGTLSVFDARAGIHGIVFSDLVRAHDLALDPVTGLVFVLQQYDSILRCYMDGTSRREVIQDPSVSAFAIDRETRFIYYARKSKGISVTDYEGQREMRTVKVFVEILSLALSHNRLFWTSLPNSSDTSNSELWSCNIAQVRCYNATRREISLRNPRVIKASAILRPFDNPCDDNADCDQLCLLSSNSSYSCACNMGWYLNPSSGTCEETISTLTYVQGNFIRAKHPNNLLKPFSDNMLPRSFYTETLIRKSSIDYTYGIDSFYISDDTAIYRLNKSSEAIDGDQKKIFSVGEGSLIRNIDFEVLNEYLYYVDESSTGERSIAALSLVAGEPARKSKVKSQVDVFLIGAFYSLIYSPNWDEIFGPQSLPNDHFSKKSRLRYFNMHELVSLDPSGDRLCWISNTSVTKIEYLHFNAVESKYFDRGVMDLPIMINPMSLAIGFDWIFIANFTGIWRFDRLDGHGAAQIAGYLGRDEKQMVSHAKIEFETPDVAESTVHVMCESFEEKRSRYEKLEALQRWYLIGASAVIAILLITLLIVAAVWLY</sequence>
<proteinExistence type="predicted"/>
<dbReference type="GO" id="GO:0005886">
    <property type="term" value="C:plasma membrane"/>
    <property type="evidence" value="ECO:0007669"/>
    <property type="project" value="TreeGrafter"/>
</dbReference>
<evidence type="ECO:0000313" key="6">
    <source>
        <dbReference type="Proteomes" id="UP000215335"/>
    </source>
</evidence>
<keyword evidence="3" id="KW-0472">Membrane</keyword>
<dbReference type="GO" id="GO:0017147">
    <property type="term" value="F:Wnt-protein binding"/>
    <property type="evidence" value="ECO:0007669"/>
    <property type="project" value="TreeGrafter"/>
</dbReference>
<evidence type="ECO:0000256" key="3">
    <source>
        <dbReference type="SAM" id="Phobius"/>
    </source>
</evidence>
<dbReference type="AlphaFoldDB" id="A0A232F2L5"/>
<dbReference type="Proteomes" id="UP000215335">
    <property type="component" value="Unassembled WGS sequence"/>
</dbReference>
<dbReference type="SUPFAM" id="SSF63825">
    <property type="entry name" value="YWTD domain"/>
    <property type="match status" value="1"/>
</dbReference>
<gene>
    <name evidence="5" type="ORF">TSAR_001483</name>
</gene>
<dbReference type="InterPro" id="IPR050778">
    <property type="entry name" value="Cueball_EGF_LRP_Nidogen"/>
</dbReference>
<reference evidence="5 6" key="1">
    <citation type="journal article" date="2017" name="Curr. Biol.">
        <title>The Evolution of Venom by Co-option of Single-Copy Genes.</title>
        <authorList>
            <person name="Martinson E.O."/>
            <person name="Mrinalini"/>
            <person name="Kelkar Y.D."/>
            <person name="Chang C.H."/>
            <person name="Werren J.H."/>
        </authorList>
    </citation>
    <scope>NUCLEOTIDE SEQUENCE [LARGE SCALE GENOMIC DNA]</scope>
    <source>
        <strain evidence="5 6">Alberta</strain>
        <tissue evidence="5">Whole body</tissue>
    </source>
</reference>
<organism evidence="5 6">
    <name type="scientific">Trichomalopsis sarcophagae</name>
    <dbReference type="NCBI Taxonomy" id="543379"/>
    <lineage>
        <taxon>Eukaryota</taxon>
        <taxon>Metazoa</taxon>
        <taxon>Ecdysozoa</taxon>
        <taxon>Arthropoda</taxon>
        <taxon>Hexapoda</taxon>
        <taxon>Insecta</taxon>
        <taxon>Pterygota</taxon>
        <taxon>Neoptera</taxon>
        <taxon>Endopterygota</taxon>
        <taxon>Hymenoptera</taxon>
        <taxon>Apocrita</taxon>
        <taxon>Proctotrupomorpha</taxon>
        <taxon>Chalcidoidea</taxon>
        <taxon>Pteromalidae</taxon>
        <taxon>Pteromalinae</taxon>
        <taxon>Trichomalopsis</taxon>
    </lineage>
</organism>